<comment type="subcellular location">
    <subcellularLocation>
        <location evidence="1">Nucleus</location>
    </subcellularLocation>
</comment>
<evidence type="ECO:0000256" key="2">
    <source>
        <dbReference type="ARBA" id="ARBA00010515"/>
    </source>
</evidence>
<dbReference type="PANTHER" id="PTHR23024">
    <property type="entry name" value="ARYLACETAMIDE DEACETYLASE"/>
    <property type="match status" value="1"/>
</dbReference>
<evidence type="ECO:0000256" key="3">
    <source>
        <dbReference type="ARBA" id="ARBA00022737"/>
    </source>
</evidence>
<dbReference type="GO" id="GO:0016787">
    <property type="term" value="F:hydrolase activity"/>
    <property type="evidence" value="ECO:0007669"/>
    <property type="project" value="UniProtKB-KW"/>
</dbReference>
<dbReference type="InterPro" id="IPR011990">
    <property type="entry name" value="TPR-like_helical_dom_sf"/>
</dbReference>
<dbReference type="Gene3D" id="1.25.40.10">
    <property type="entry name" value="Tetratricopeptide repeat domain"/>
    <property type="match status" value="3"/>
</dbReference>
<gene>
    <name evidence="12" type="ORF">Bca52824_092226</name>
</gene>
<dbReference type="GO" id="GO:0005737">
    <property type="term" value="C:cytoplasm"/>
    <property type="evidence" value="ECO:0007669"/>
    <property type="project" value="TreeGrafter"/>
</dbReference>
<dbReference type="Gene3D" id="3.40.50.1820">
    <property type="entry name" value="alpha/beta hydrolase"/>
    <property type="match status" value="1"/>
</dbReference>
<evidence type="ECO:0000256" key="1">
    <source>
        <dbReference type="ARBA" id="ARBA00004123"/>
    </source>
</evidence>
<reference evidence="12 13" key="1">
    <citation type="submission" date="2020-02" db="EMBL/GenBank/DDBJ databases">
        <authorList>
            <person name="Ma Q."/>
            <person name="Huang Y."/>
            <person name="Song X."/>
            <person name="Pei D."/>
        </authorList>
    </citation>
    <scope>NUCLEOTIDE SEQUENCE [LARGE SCALE GENOMIC DNA]</scope>
    <source>
        <strain evidence="12">Sxm20200214</strain>
        <tissue evidence="12">Leaf</tissue>
    </source>
</reference>
<feature type="domain" description="Alpha/beta hydrolase fold-3" evidence="11">
    <location>
        <begin position="573"/>
        <end position="786"/>
    </location>
</feature>
<feature type="repeat" description="PPR" evidence="8">
    <location>
        <begin position="97"/>
        <end position="131"/>
    </location>
</feature>
<dbReference type="SUPFAM" id="SSF48452">
    <property type="entry name" value="TPR-like"/>
    <property type="match status" value="1"/>
</dbReference>
<comment type="caution">
    <text evidence="12">The sequence shown here is derived from an EMBL/GenBank/DDBJ whole genome shotgun (WGS) entry which is preliminary data.</text>
</comment>
<sequence length="810" mass="90936">MLLNLRLREGNVNETKSILNLMFKTDLGSAAVNRVISSFVRGGDTSKAELLADLIIRLGLSIEEETTATLIAVYGRQHKLKEAKRLYLAAGESKTQGKSVISSMIDAYVRCGWLEAAHGLFMETAEKGCDPSPVTISILVNALTNRELIYVTVICQPTTCRKHREAEDISQTCLRKNMELDTVGYNTLIKAMLEAGRTDFLLVLQGTNTKISVVTGKLQRASEIYERMCNSGVPCSIQTYNTMISVFGRGLQVDKAIEVFNSARRSGLYLDEKIYTNMMMHYGKAGKMSEALALFSEMQKKGIKPGTTKDRRRRICESLRLPELELELLTPPPLLPANPRDSGPRTTPVGGDRVHKRNRVRRRATDRMILSKGGMSHGFHATTDRRIPFVKTFLSLIFLSHGGRFFQPTTLNFILRFFILQIKKKKKEVKNRFKLNFLRPTTTVVTLSTPPSTRWTLRAKRFCYFSMAGSDQVNLIESKTVVPLNTWVLISNFKLAYNLLRRPDGTFNRHLAEFLDRKVPANANPVNGVFSFDVIMDRQTNLLSRVYRPAFAGDPPSFTDLQKPVDGEVVPVIVFFHGGSFVHSSANSAIYDTLCRRLVGLCGSVVVSVNYRRAPENRYPCAYDDGWTALKWVNSRPWLQSKKDSKVHIFLAGDSSGGNIAHNVAVRAVESGIGVLGNILLNPMFGGTERTESETRLDGKYFVTVRDRDWYWRAFLPEGEDREHPACSPFGPKSKSLEGLSFPKSLVVVAGLDLIQDWQLKYAEGLKRAGQEVKLLYLDQATIGFYLLPNNNHFHTVMEEIAAFVNAECQ</sequence>
<dbReference type="OrthoDB" id="408631at2759"/>
<dbReference type="SUPFAM" id="SSF53474">
    <property type="entry name" value="alpha/beta-Hydrolases"/>
    <property type="match status" value="1"/>
</dbReference>
<evidence type="ECO:0000256" key="6">
    <source>
        <dbReference type="ARBA" id="ARBA00023170"/>
    </source>
</evidence>
<keyword evidence="5" id="KW-0939">Gibberellin signaling pathway</keyword>
<evidence type="ECO:0000256" key="5">
    <source>
        <dbReference type="ARBA" id="ARBA00022941"/>
    </source>
</evidence>
<organism evidence="12 13">
    <name type="scientific">Brassica carinata</name>
    <name type="common">Ethiopian mustard</name>
    <name type="synonym">Abyssinian cabbage</name>
    <dbReference type="NCBI Taxonomy" id="52824"/>
    <lineage>
        <taxon>Eukaryota</taxon>
        <taxon>Viridiplantae</taxon>
        <taxon>Streptophyta</taxon>
        <taxon>Embryophyta</taxon>
        <taxon>Tracheophyta</taxon>
        <taxon>Spermatophyta</taxon>
        <taxon>Magnoliopsida</taxon>
        <taxon>eudicotyledons</taxon>
        <taxon>Gunneridae</taxon>
        <taxon>Pentapetalae</taxon>
        <taxon>rosids</taxon>
        <taxon>malvids</taxon>
        <taxon>Brassicales</taxon>
        <taxon>Brassicaceae</taxon>
        <taxon>Brassiceae</taxon>
        <taxon>Brassica</taxon>
    </lineage>
</organism>
<dbReference type="InterPro" id="IPR029058">
    <property type="entry name" value="AB_hydrolase_fold"/>
</dbReference>
<feature type="region of interest" description="Disordered" evidence="10">
    <location>
        <begin position="332"/>
        <end position="353"/>
    </location>
</feature>
<dbReference type="Pfam" id="PF13041">
    <property type="entry name" value="PPR_2"/>
    <property type="match status" value="1"/>
</dbReference>
<dbReference type="InterPro" id="IPR033140">
    <property type="entry name" value="Lipase_GDXG_put_SER_AS"/>
</dbReference>
<dbReference type="GO" id="GO:0009740">
    <property type="term" value="P:gibberellic acid mediated signaling pathway"/>
    <property type="evidence" value="ECO:0007669"/>
    <property type="project" value="UniProtKB-KW"/>
</dbReference>
<dbReference type="GO" id="GO:0010325">
    <property type="term" value="P:raffinose family oligosaccharide biosynthetic process"/>
    <property type="evidence" value="ECO:0007669"/>
    <property type="project" value="TreeGrafter"/>
</dbReference>
<proteinExistence type="inferred from homology"/>
<evidence type="ECO:0000256" key="8">
    <source>
        <dbReference type="PROSITE-ProRule" id="PRU00708"/>
    </source>
</evidence>
<evidence type="ECO:0000256" key="7">
    <source>
        <dbReference type="ARBA" id="ARBA00023242"/>
    </source>
</evidence>
<dbReference type="GO" id="GO:0005634">
    <property type="term" value="C:nucleus"/>
    <property type="evidence" value="ECO:0007669"/>
    <property type="project" value="UniProtKB-SubCell"/>
</dbReference>
<dbReference type="InterPro" id="IPR002885">
    <property type="entry name" value="PPR_rpt"/>
</dbReference>
<dbReference type="PROSITE" id="PS01173">
    <property type="entry name" value="LIPASE_GDXG_HIS"/>
    <property type="match status" value="1"/>
</dbReference>
<dbReference type="Pfam" id="PF01535">
    <property type="entry name" value="PPR"/>
    <property type="match status" value="2"/>
</dbReference>
<evidence type="ECO:0000256" key="4">
    <source>
        <dbReference type="ARBA" id="ARBA00022801"/>
    </source>
</evidence>
<dbReference type="PANTHER" id="PTHR23024:SF492">
    <property type="entry name" value="GIBBERELLIN RECEPTOR GID1C"/>
    <property type="match status" value="1"/>
</dbReference>
<feature type="repeat" description="PPR" evidence="8">
    <location>
        <begin position="236"/>
        <end position="270"/>
    </location>
</feature>
<dbReference type="InterPro" id="IPR013094">
    <property type="entry name" value="AB_hydrolase_3"/>
</dbReference>
<dbReference type="PROSITE" id="PS01174">
    <property type="entry name" value="LIPASE_GDXG_SER"/>
    <property type="match status" value="1"/>
</dbReference>
<dbReference type="GO" id="GO:0009939">
    <property type="term" value="P:positive regulation of gibberellic acid mediated signaling pathway"/>
    <property type="evidence" value="ECO:0007669"/>
    <property type="project" value="TreeGrafter"/>
</dbReference>
<keyword evidence="13" id="KW-1185">Reference proteome</keyword>
<dbReference type="EMBL" id="JAAMPC010001617">
    <property type="protein sequence ID" value="KAG2238561.1"/>
    <property type="molecule type" value="Genomic_DNA"/>
</dbReference>
<dbReference type="Pfam" id="PF07859">
    <property type="entry name" value="Abhydrolase_3"/>
    <property type="match status" value="1"/>
</dbReference>
<evidence type="ECO:0000313" key="12">
    <source>
        <dbReference type="EMBL" id="KAG2238561.1"/>
    </source>
</evidence>
<comment type="similarity">
    <text evidence="2">Belongs to the 'GDXG' lipolytic enzyme family.</text>
</comment>
<keyword evidence="3" id="KW-0677">Repeat</keyword>
<keyword evidence="6" id="KW-0675">Receptor</keyword>
<evidence type="ECO:0000256" key="10">
    <source>
        <dbReference type="SAM" id="MobiDB-lite"/>
    </source>
</evidence>
<dbReference type="FunFam" id="3.40.50.1820:FF:000087">
    <property type="entry name" value="Gibberellin receptor GID1"/>
    <property type="match status" value="1"/>
</dbReference>
<dbReference type="GO" id="GO:0048530">
    <property type="term" value="P:fruit morphogenesis"/>
    <property type="evidence" value="ECO:0007669"/>
    <property type="project" value="UniProtKB-ARBA"/>
</dbReference>
<keyword evidence="7" id="KW-0539">Nucleus</keyword>
<dbReference type="InterPro" id="IPR050466">
    <property type="entry name" value="Carboxylest/Gibb_receptor"/>
</dbReference>
<feature type="repeat" description="PPR" evidence="8">
    <location>
        <begin position="271"/>
        <end position="305"/>
    </location>
</feature>
<dbReference type="InterPro" id="IPR002168">
    <property type="entry name" value="Lipase_GDXG_HIS_AS"/>
</dbReference>
<feature type="active site" evidence="9">
    <location>
        <position position="655"/>
    </location>
</feature>
<evidence type="ECO:0000313" key="13">
    <source>
        <dbReference type="Proteomes" id="UP000886595"/>
    </source>
</evidence>
<evidence type="ECO:0000256" key="9">
    <source>
        <dbReference type="PROSITE-ProRule" id="PRU10038"/>
    </source>
</evidence>
<dbReference type="Proteomes" id="UP000886595">
    <property type="component" value="Unassembled WGS sequence"/>
</dbReference>
<keyword evidence="4" id="KW-0378">Hydrolase</keyword>
<dbReference type="GO" id="GO:0010331">
    <property type="term" value="F:gibberellin binding"/>
    <property type="evidence" value="ECO:0007669"/>
    <property type="project" value="TreeGrafter"/>
</dbReference>
<dbReference type="NCBIfam" id="TIGR00756">
    <property type="entry name" value="PPR"/>
    <property type="match status" value="3"/>
</dbReference>
<dbReference type="GO" id="GO:0048444">
    <property type="term" value="P:floral organ morphogenesis"/>
    <property type="evidence" value="ECO:0007669"/>
    <property type="project" value="TreeGrafter"/>
</dbReference>
<protein>
    <recommendedName>
        <fullName evidence="11">Alpha/beta hydrolase fold-3 domain-containing protein</fullName>
    </recommendedName>
</protein>
<dbReference type="PROSITE" id="PS51375">
    <property type="entry name" value="PPR"/>
    <property type="match status" value="3"/>
</dbReference>
<dbReference type="AlphaFoldDB" id="A0A8X7TEX1"/>
<name>A0A8X7TEX1_BRACI</name>
<evidence type="ECO:0000259" key="11">
    <source>
        <dbReference type="Pfam" id="PF07859"/>
    </source>
</evidence>
<accession>A0A8X7TEX1</accession>